<feature type="compositionally biased region" description="Basic and acidic residues" evidence="2">
    <location>
        <begin position="19"/>
        <end position="28"/>
    </location>
</feature>
<dbReference type="Proteomes" id="UP000267096">
    <property type="component" value="Unassembled WGS sequence"/>
</dbReference>
<dbReference type="InterPro" id="IPR012340">
    <property type="entry name" value="NA-bd_OB-fold"/>
</dbReference>
<dbReference type="Gene3D" id="1.10.10.10">
    <property type="entry name" value="Winged helix-like DNA-binding domain superfamily/Winged helix DNA-binding domain"/>
    <property type="match status" value="1"/>
</dbReference>
<comment type="similarity">
    <text evidence="1">Belongs to the replication factor A protein 2 family.</text>
</comment>
<dbReference type="SUPFAM" id="SSF50249">
    <property type="entry name" value="Nucleic acid-binding proteins"/>
    <property type="match status" value="1"/>
</dbReference>
<evidence type="ECO:0000313" key="6">
    <source>
        <dbReference type="WBParaSite" id="ASIM_0001774501-mRNA-1"/>
    </source>
</evidence>
<dbReference type="OrthoDB" id="25571at2759"/>
<name>A0A0M3K9V0_ANISI</name>
<evidence type="ECO:0000256" key="1">
    <source>
        <dbReference type="ARBA" id="ARBA00007815"/>
    </source>
</evidence>
<evidence type="ECO:0000259" key="3">
    <source>
        <dbReference type="Pfam" id="PF08784"/>
    </source>
</evidence>
<dbReference type="EMBL" id="UYRR01033791">
    <property type="protein sequence ID" value="VDK59614.1"/>
    <property type="molecule type" value="Genomic_DNA"/>
</dbReference>
<proteinExistence type="inferred from homology"/>
<evidence type="ECO:0000313" key="4">
    <source>
        <dbReference type="EMBL" id="VDK59614.1"/>
    </source>
</evidence>
<dbReference type="InterPro" id="IPR036388">
    <property type="entry name" value="WH-like_DNA-bd_sf"/>
</dbReference>
<gene>
    <name evidence="4" type="ORF">ASIM_LOCUS17148</name>
</gene>
<dbReference type="Gene3D" id="2.40.50.140">
    <property type="entry name" value="Nucleic acid-binding proteins"/>
    <property type="match status" value="1"/>
</dbReference>
<evidence type="ECO:0000313" key="5">
    <source>
        <dbReference type="Proteomes" id="UP000267096"/>
    </source>
</evidence>
<dbReference type="InterPro" id="IPR036390">
    <property type="entry name" value="WH_DNA-bd_sf"/>
</dbReference>
<sequence>MSAFGNESFDVDGAGGWARGDRHSAFDRDGEDSASQDPDKRASDLDKIPMPVAVADLAQLELGQERIQLGALSFPTVYVVGKIKSVVVDSSHQQVNYMVGDLDDDSASFGVVYYKGVADTDKATSSAFVEDTFVSVVGKIRSFDDKLSIVAFDVLVQMFMGNLVLDFNLDFFQLFEVEDSRQIETFKLQAKLAKLYYKKDASHISDRTLLTGTMLQSKRGGAPDVHSEDHKQAGGFGASDISRPNAAVGHDSENCRGLSGQKAEIFKCLKRNVTDVNVGMSVDQIRANIPKHLFNAKTFAADLDDLSSEGLIYTTLDDDHYVVNS</sequence>
<dbReference type="SUPFAM" id="SSF46785">
    <property type="entry name" value="Winged helix' DNA-binding domain"/>
    <property type="match status" value="1"/>
</dbReference>
<reference evidence="6" key="1">
    <citation type="submission" date="2017-02" db="UniProtKB">
        <authorList>
            <consortium name="WormBaseParasite"/>
        </authorList>
    </citation>
    <scope>IDENTIFICATION</scope>
</reference>
<keyword evidence="5" id="KW-1185">Reference proteome</keyword>
<feature type="domain" description="Replication protein A C-terminal" evidence="3">
    <location>
        <begin position="233"/>
        <end position="319"/>
    </location>
</feature>
<reference evidence="4 5" key="2">
    <citation type="submission" date="2018-11" db="EMBL/GenBank/DDBJ databases">
        <authorList>
            <consortium name="Pathogen Informatics"/>
        </authorList>
    </citation>
    <scope>NUCLEOTIDE SEQUENCE [LARGE SCALE GENOMIC DNA]</scope>
</reference>
<protein>
    <submittedName>
        <fullName evidence="6">RPA_C domain-containing protein</fullName>
    </submittedName>
</protein>
<dbReference type="InterPro" id="IPR014892">
    <property type="entry name" value="RPA_C"/>
</dbReference>
<feature type="region of interest" description="Disordered" evidence="2">
    <location>
        <begin position="1"/>
        <end position="45"/>
    </location>
</feature>
<evidence type="ECO:0000256" key="2">
    <source>
        <dbReference type="SAM" id="MobiDB-lite"/>
    </source>
</evidence>
<dbReference type="AlphaFoldDB" id="A0A0M3K9V0"/>
<organism evidence="6">
    <name type="scientific">Anisakis simplex</name>
    <name type="common">Herring worm</name>
    <dbReference type="NCBI Taxonomy" id="6269"/>
    <lineage>
        <taxon>Eukaryota</taxon>
        <taxon>Metazoa</taxon>
        <taxon>Ecdysozoa</taxon>
        <taxon>Nematoda</taxon>
        <taxon>Chromadorea</taxon>
        <taxon>Rhabditida</taxon>
        <taxon>Spirurina</taxon>
        <taxon>Ascaridomorpha</taxon>
        <taxon>Ascaridoidea</taxon>
        <taxon>Anisakidae</taxon>
        <taxon>Anisakis</taxon>
        <taxon>Anisakis simplex complex</taxon>
    </lineage>
</organism>
<accession>A0A0M3K9V0</accession>
<dbReference type="Pfam" id="PF08784">
    <property type="entry name" value="RPA_C"/>
    <property type="match status" value="1"/>
</dbReference>
<dbReference type="WBParaSite" id="ASIM_0001774501-mRNA-1">
    <property type="protein sequence ID" value="ASIM_0001774501-mRNA-1"/>
    <property type="gene ID" value="ASIM_0001774501"/>
</dbReference>